<reference evidence="3" key="1">
    <citation type="submission" date="2025-08" db="UniProtKB">
        <authorList>
            <consortium name="RefSeq"/>
        </authorList>
    </citation>
    <scope>IDENTIFICATION</scope>
</reference>
<name>A0ABM0JZL4_APLCA</name>
<dbReference type="InterPro" id="IPR007275">
    <property type="entry name" value="YTH_domain"/>
</dbReference>
<feature type="domain" description="YTH" evidence="1">
    <location>
        <begin position="16"/>
        <end position="185"/>
    </location>
</feature>
<dbReference type="Proteomes" id="UP000694888">
    <property type="component" value="Unplaced"/>
</dbReference>
<evidence type="ECO:0000313" key="3">
    <source>
        <dbReference type="RefSeq" id="XP_005105256.1"/>
    </source>
</evidence>
<sequence length="482" mass="54823">MESGTAESPQVQQVTTYFVVKCAAIENLHRCIETGIWACRDRQYPPHPKDLLSSAHEKGRVILVFSVNNQHGWHGYCESNFNCRDLKNVSENATKKEIDTVYVDCDCDNLGDTSGPSNNGNEDDASPWHRFPVTWKVHLQDMSKLACLSSEKTKHLQLPDGSPVNKARNWQQISEDTGGQLCSLINEYREGLLQKKREMDLAKEMQCEVSFFKDEEHAVDSKSQSSSEFGGWDVVIEKVQRELGKVHLACPFGSQRYNCNLPGSDNDIFLVYQAKTTDILGLDPPKQTIKNSDRAVVDYTILEIQRYCELLVAGDPRCIETLFLSKDEGLALASEQWEQLQAIRNTLLTQKCLEKYMKEAQGTTGVKQLQKWRSNNGLTEQLPHKLSKLGYIVLRLLQNARDMCVSGSLQVYRKTDSTERQELLAARNGEFSYTELMDVCRRYQEEIEPLKPSLPASLKEARADVQKWLLDCRLEDLQLKSS</sequence>
<dbReference type="RefSeq" id="XP_005105256.1">
    <property type="nucleotide sequence ID" value="XM_005105199.3"/>
</dbReference>
<dbReference type="GeneID" id="101860115"/>
<keyword evidence="2" id="KW-1185">Reference proteome</keyword>
<dbReference type="PANTHER" id="PTHR34817:SF1">
    <property type="entry name" value="NUCLEOTIDYLTRANSFERASE"/>
    <property type="match status" value="1"/>
</dbReference>
<dbReference type="CDD" id="cd21134">
    <property type="entry name" value="YTH"/>
    <property type="match status" value="1"/>
</dbReference>
<accession>A0ABM0JZL4</accession>
<dbReference type="Pfam" id="PF04146">
    <property type="entry name" value="YTH"/>
    <property type="match status" value="1"/>
</dbReference>
<protein>
    <submittedName>
        <fullName evidence="3">Uncharacterized protein LOC101860115</fullName>
    </submittedName>
</protein>
<proteinExistence type="predicted"/>
<evidence type="ECO:0000313" key="2">
    <source>
        <dbReference type="Proteomes" id="UP000694888"/>
    </source>
</evidence>
<evidence type="ECO:0000259" key="1">
    <source>
        <dbReference type="Pfam" id="PF04146"/>
    </source>
</evidence>
<dbReference type="InterPro" id="IPR018775">
    <property type="entry name" value="RlaP"/>
</dbReference>
<dbReference type="PANTHER" id="PTHR34817">
    <property type="entry name" value="NUCLEOTIDYLTRANSFERASE"/>
    <property type="match status" value="1"/>
</dbReference>
<dbReference type="Gene3D" id="3.10.590.10">
    <property type="entry name" value="ph1033 like domains"/>
    <property type="match status" value="1"/>
</dbReference>
<gene>
    <name evidence="3" type="primary">LOC101860115</name>
</gene>
<dbReference type="Pfam" id="PF10127">
    <property type="entry name" value="RlaP"/>
    <property type="match status" value="1"/>
</dbReference>
<organism evidence="2 3">
    <name type="scientific">Aplysia californica</name>
    <name type="common">California sea hare</name>
    <dbReference type="NCBI Taxonomy" id="6500"/>
    <lineage>
        <taxon>Eukaryota</taxon>
        <taxon>Metazoa</taxon>
        <taxon>Spiralia</taxon>
        <taxon>Lophotrochozoa</taxon>
        <taxon>Mollusca</taxon>
        <taxon>Gastropoda</taxon>
        <taxon>Heterobranchia</taxon>
        <taxon>Euthyneura</taxon>
        <taxon>Tectipleura</taxon>
        <taxon>Aplysiida</taxon>
        <taxon>Aplysioidea</taxon>
        <taxon>Aplysiidae</taxon>
        <taxon>Aplysia</taxon>
    </lineage>
</organism>